<evidence type="ECO:0000256" key="1">
    <source>
        <dbReference type="SAM" id="MobiDB-lite"/>
    </source>
</evidence>
<evidence type="ECO:0000313" key="2">
    <source>
        <dbReference type="EMBL" id="CAJ1976413.1"/>
    </source>
</evidence>
<dbReference type="Gramene" id="rna-AYBTSS11_LOCUS28551">
    <property type="protein sequence ID" value="CAJ1976413.1"/>
    <property type="gene ID" value="gene-AYBTSS11_LOCUS28551"/>
</dbReference>
<dbReference type="AlphaFoldDB" id="A0AA87B6N8"/>
<gene>
    <name evidence="2" type="ORF">AYBTSS11_LOCUS28551</name>
</gene>
<keyword evidence="3" id="KW-1185">Reference proteome</keyword>
<dbReference type="EMBL" id="OY731407">
    <property type="protein sequence ID" value="CAJ1976413.1"/>
    <property type="molecule type" value="Genomic_DNA"/>
</dbReference>
<organism evidence="2 3">
    <name type="scientific">Sphenostylis stenocarpa</name>
    <dbReference type="NCBI Taxonomy" id="92480"/>
    <lineage>
        <taxon>Eukaryota</taxon>
        <taxon>Viridiplantae</taxon>
        <taxon>Streptophyta</taxon>
        <taxon>Embryophyta</taxon>
        <taxon>Tracheophyta</taxon>
        <taxon>Spermatophyta</taxon>
        <taxon>Magnoliopsida</taxon>
        <taxon>eudicotyledons</taxon>
        <taxon>Gunneridae</taxon>
        <taxon>Pentapetalae</taxon>
        <taxon>rosids</taxon>
        <taxon>fabids</taxon>
        <taxon>Fabales</taxon>
        <taxon>Fabaceae</taxon>
        <taxon>Papilionoideae</taxon>
        <taxon>50 kb inversion clade</taxon>
        <taxon>NPAAA clade</taxon>
        <taxon>indigoferoid/millettioid clade</taxon>
        <taxon>Phaseoleae</taxon>
        <taxon>Sphenostylis</taxon>
    </lineage>
</organism>
<sequence>MIFADGNFLIKAYRYFIFQFLATYKDLFSVGDNMPNKQSCHVDTDQNCFAAAATVIAFSVLGMDCNTTIAQGSRKAPTAEALISSNGVKSTYYGALSTHQPADRGKQGDRKNHRRGNMNKEDCKMTGYLKA</sequence>
<reference evidence="2" key="1">
    <citation type="submission" date="2023-10" db="EMBL/GenBank/DDBJ databases">
        <authorList>
            <person name="Domelevo Entfellner J.-B."/>
        </authorList>
    </citation>
    <scope>NUCLEOTIDE SEQUENCE</scope>
</reference>
<protein>
    <submittedName>
        <fullName evidence="2">Uncharacterized protein</fullName>
    </submittedName>
</protein>
<feature type="region of interest" description="Disordered" evidence="1">
    <location>
        <begin position="96"/>
        <end position="131"/>
    </location>
</feature>
<dbReference type="Proteomes" id="UP001189624">
    <property type="component" value="Chromosome 10"/>
</dbReference>
<evidence type="ECO:0000313" key="3">
    <source>
        <dbReference type="Proteomes" id="UP001189624"/>
    </source>
</evidence>
<proteinExistence type="predicted"/>
<name>A0AA87B6N8_9FABA</name>
<feature type="compositionally biased region" description="Basic and acidic residues" evidence="1">
    <location>
        <begin position="101"/>
        <end position="110"/>
    </location>
</feature>
<accession>A0AA87B6N8</accession>